<proteinExistence type="predicted"/>
<feature type="region of interest" description="Disordered" evidence="1">
    <location>
        <begin position="50"/>
        <end position="71"/>
    </location>
</feature>
<dbReference type="AlphaFoldDB" id="A0A8H7CM05"/>
<evidence type="ECO:0000313" key="2">
    <source>
        <dbReference type="EMBL" id="KAF7342684.1"/>
    </source>
</evidence>
<organism evidence="2 3">
    <name type="scientific">Mycena sanguinolenta</name>
    <dbReference type="NCBI Taxonomy" id="230812"/>
    <lineage>
        <taxon>Eukaryota</taxon>
        <taxon>Fungi</taxon>
        <taxon>Dikarya</taxon>
        <taxon>Basidiomycota</taxon>
        <taxon>Agaricomycotina</taxon>
        <taxon>Agaricomycetes</taxon>
        <taxon>Agaricomycetidae</taxon>
        <taxon>Agaricales</taxon>
        <taxon>Marasmiineae</taxon>
        <taxon>Mycenaceae</taxon>
        <taxon>Mycena</taxon>
    </lineage>
</organism>
<evidence type="ECO:0000256" key="1">
    <source>
        <dbReference type="SAM" id="MobiDB-lite"/>
    </source>
</evidence>
<dbReference type="EMBL" id="JACAZH010000025">
    <property type="protein sequence ID" value="KAF7342684.1"/>
    <property type="molecule type" value="Genomic_DNA"/>
</dbReference>
<protein>
    <submittedName>
        <fullName evidence="2">Uncharacterized protein</fullName>
    </submittedName>
</protein>
<reference evidence="2" key="1">
    <citation type="submission" date="2020-05" db="EMBL/GenBank/DDBJ databases">
        <title>Mycena genomes resolve the evolution of fungal bioluminescence.</title>
        <authorList>
            <person name="Tsai I.J."/>
        </authorList>
    </citation>
    <scope>NUCLEOTIDE SEQUENCE</scope>
    <source>
        <strain evidence="2">160909Yilan</strain>
    </source>
</reference>
<keyword evidence="3" id="KW-1185">Reference proteome</keyword>
<sequence length="109" mass="11940">MAQHPPVLDDPRVLLDSALKTSLTRTAFAARPPPPLEADTARPREIHLRPRSAHPHCVSPRAKPAEAGASSTALRGRLHSVLVPARRHCLARKKEDDVLVFVHAKCDVL</sequence>
<comment type="caution">
    <text evidence="2">The sequence shown here is derived from an EMBL/GenBank/DDBJ whole genome shotgun (WGS) entry which is preliminary data.</text>
</comment>
<accession>A0A8H7CM05</accession>
<name>A0A8H7CM05_9AGAR</name>
<gene>
    <name evidence="2" type="ORF">MSAN_02026200</name>
</gene>
<evidence type="ECO:0000313" key="3">
    <source>
        <dbReference type="Proteomes" id="UP000623467"/>
    </source>
</evidence>
<dbReference type="Proteomes" id="UP000623467">
    <property type="component" value="Unassembled WGS sequence"/>
</dbReference>